<evidence type="ECO:0000313" key="8">
    <source>
        <dbReference type="Proteomes" id="UP000619512"/>
    </source>
</evidence>
<accession>A0A4P7BID3</accession>
<dbReference type="OrthoDB" id="8908469at2"/>
<dbReference type="InterPro" id="IPR051407">
    <property type="entry name" value="Bact_OM_lipoprot/Surf_antigen"/>
</dbReference>
<evidence type="ECO:0000259" key="4">
    <source>
        <dbReference type="Pfam" id="PF05433"/>
    </source>
</evidence>
<evidence type="ECO:0000313" key="7">
    <source>
        <dbReference type="Proteomes" id="UP000294359"/>
    </source>
</evidence>
<organism evidence="5 8">
    <name type="scientific">Pseudoduganella plicata</name>
    <dbReference type="NCBI Taxonomy" id="321984"/>
    <lineage>
        <taxon>Bacteria</taxon>
        <taxon>Pseudomonadati</taxon>
        <taxon>Pseudomonadota</taxon>
        <taxon>Betaproteobacteria</taxon>
        <taxon>Burkholderiales</taxon>
        <taxon>Oxalobacteraceae</taxon>
        <taxon>Telluria group</taxon>
        <taxon>Pseudoduganella</taxon>
    </lineage>
</organism>
<evidence type="ECO:0000313" key="6">
    <source>
        <dbReference type="EMBL" id="QBQ38646.1"/>
    </source>
</evidence>
<evidence type="ECO:0000313" key="5">
    <source>
        <dbReference type="EMBL" id="GGY83900.1"/>
    </source>
</evidence>
<reference evidence="5" key="3">
    <citation type="submission" date="2022-12" db="EMBL/GenBank/DDBJ databases">
        <authorList>
            <person name="Sun Q."/>
            <person name="Kim S."/>
        </authorList>
    </citation>
    <scope>NUCLEOTIDE SEQUENCE</scope>
    <source>
        <strain evidence="5">KCTC 12344</strain>
    </source>
</reference>
<evidence type="ECO:0000256" key="2">
    <source>
        <dbReference type="ARBA" id="ARBA00023136"/>
    </source>
</evidence>
<evidence type="ECO:0000256" key="3">
    <source>
        <dbReference type="SAM" id="SignalP"/>
    </source>
</evidence>
<keyword evidence="3" id="KW-0732">Signal</keyword>
<reference evidence="6 7" key="2">
    <citation type="submission" date="2019-03" db="EMBL/GenBank/DDBJ databases">
        <title>Draft Genome Sequences of Six Type Strains of the Genus Massilia.</title>
        <authorList>
            <person name="Miess H."/>
            <person name="Frediansyhah A."/>
            <person name="Gross H."/>
        </authorList>
    </citation>
    <scope>NUCLEOTIDE SEQUENCE [LARGE SCALE GENOMIC DNA]</scope>
    <source>
        <strain evidence="6 7">DSM 17505</strain>
    </source>
</reference>
<comment type="subcellular location">
    <subcellularLocation>
        <location evidence="1">Membrane</location>
    </subcellularLocation>
</comment>
<reference evidence="5" key="1">
    <citation type="journal article" date="2014" name="Int. J. Syst. Evol. Microbiol.">
        <title>Complete genome sequence of Corynebacterium casei LMG S-19264T (=DSM 44701T), isolated from a smear-ripened cheese.</title>
        <authorList>
            <consortium name="US DOE Joint Genome Institute (JGI-PGF)"/>
            <person name="Walter F."/>
            <person name="Albersmeier A."/>
            <person name="Kalinowski J."/>
            <person name="Ruckert C."/>
        </authorList>
    </citation>
    <scope>NUCLEOTIDE SEQUENCE</scope>
    <source>
        <strain evidence="5">KCTC 12344</strain>
    </source>
</reference>
<name>A0A4P7BID3_9BURK</name>
<dbReference type="Proteomes" id="UP000619512">
    <property type="component" value="Unassembled WGS sequence"/>
</dbReference>
<dbReference type="Pfam" id="PF05433">
    <property type="entry name" value="Rick_17kDa_Anti"/>
    <property type="match status" value="1"/>
</dbReference>
<dbReference type="EMBL" id="BMWW01000002">
    <property type="protein sequence ID" value="GGY83900.1"/>
    <property type="molecule type" value="Genomic_DNA"/>
</dbReference>
<dbReference type="PANTHER" id="PTHR35603:SF2">
    <property type="entry name" value="OUTER MEMBRANE LIPOPROTEIN"/>
    <property type="match status" value="1"/>
</dbReference>
<proteinExistence type="predicted"/>
<protein>
    <submittedName>
        <fullName evidence="6">Glycine zipper 2TM domain-containing protein</fullName>
    </submittedName>
</protein>
<gene>
    <name evidence="6" type="ORF">E1742_22585</name>
    <name evidence="5" type="ORF">GCM10007388_16190</name>
</gene>
<feature type="domain" description="Glycine zipper 2TM" evidence="4">
    <location>
        <begin position="52"/>
        <end position="91"/>
    </location>
</feature>
<dbReference type="GO" id="GO:0019867">
    <property type="term" value="C:outer membrane"/>
    <property type="evidence" value="ECO:0007669"/>
    <property type="project" value="InterPro"/>
</dbReference>
<feature type="signal peptide" evidence="3">
    <location>
        <begin position="1"/>
        <end position="23"/>
    </location>
</feature>
<dbReference type="AlphaFoldDB" id="A0A4P7BID3"/>
<dbReference type="PANTHER" id="PTHR35603">
    <property type="match status" value="1"/>
</dbReference>
<dbReference type="EMBL" id="CP038026">
    <property type="protein sequence ID" value="QBQ38646.1"/>
    <property type="molecule type" value="Genomic_DNA"/>
</dbReference>
<dbReference type="RefSeq" id="WP_134387345.1">
    <property type="nucleotide sequence ID" value="NZ_BMWW01000002.1"/>
</dbReference>
<evidence type="ECO:0000256" key="1">
    <source>
        <dbReference type="ARBA" id="ARBA00004370"/>
    </source>
</evidence>
<dbReference type="Proteomes" id="UP000294359">
    <property type="component" value="Chromosome"/>
</dbReference>
<feature type="chain" id="PRO_5044606867" evidence="3">
    <location>
        <begin position="24"/>
        <end position="139"/>
    </location>
</feature>
<keyword evidence="2" id="KW-0472">Membrane</keyword>
<dbReference type="InterPro" id="IPR008816">
    <property type="entry name" value="Gly_zipper_2TM_dom"/>
</dbReference>
<sequence length="139" mass="14310">MKLCNVIIAMLLASGTTAMEAQAAPKKKACNECGKVTDVRMTERDGEGGAAGMIAGGVAGAMLGNQIGSGSGRTVATFAGAAGGAYAGKQVEGKMNKVREWHVTVRYDSGLTETVLFNTDPAMRTGDKVKLRDGTLVRG</sequence>
<keyword evidence="7" id="KW-1185">Reference proteome</keyword>